<dbReference type="EMBL" id="JBDZYD010000010">
    <property type="protein sequence ID" value="MEQ0562625.1"/>
    <property type="molecule type" value="Genomic_DNA"/>
</dbReference>
<protein>
    <submittedName>
        <fullName evidence="2">DUF3024 domain-containing protein</fullName>
    </submittedName>
</protein>
<evidence type="ECO:0000313" key="3">
    <source>
        <dbReference type="Proteomes" id="UP001440984"/>
    </source>
</evidence>
<dbReference type="RefSeq" id="WP_348952678.1">
    <property type="nucleotide sequence ID" value="NZ_JBDZYD010000007.1"/>
</dbReference>
<evidence type="ECO:0000313" key="1">
    <source>
        <dbReference type="EMBL" id="MEQ0561451.1"/>
    </source>
</evidence>
<sequence>MAGIPELALRQIERWCAQRVPERLRDRIRVECRTRGRTVTIVERRAPGQPEADWTEQKIAQLRLDDFGIWSVFWADRTGRWLSYPDAPVASTPPALLAEIDRNPDGVFWG</sequence>
<reference evidence="2 3" key="1">
    <citation type="submission" date="2024-05" db="EMBL/GenBank/DDBJ databases">
        <authorList>
            <person name="Zhao H."/>
            <person name="Xu Y."/>
            <person name="Lin S."/>
            <person name="Spain J.C."/>
            <person name="Zhou N.-Y."/>
        </authorList>
    </citation>
    <scope>NUCLEOTIDE SEQUENCE [LARGE SCALE GENOMIC DNA]</scope>
    <source>
        <strain evidence="2 3">NEAU-NG30</strain>
    </source>
</reference>
<proteinExistence type="predicted"/>
<evidence type="ECO:0000313" key="2">
    <source>
        <dbReference type="EMBL" id="MEQ0562625.1"/>
    </source>
</evidence>
<accession>A0ABV0LJZ3</accession>
<dbReference type="Proteomes" id="UP001440984">
    <property type="component" value="Unassembled WGS sequence"/>
</dbReference>
<dbReference type="Pfam" id="PF11225">
    <property type="entry name" value="DUF3024"/>
    <property type="match status" value="1"/>
</dbReference>
<organism evidence="2 3">
    <name type="scientific">Amycolatopsis melonis</name>
    <dbReference type="NCBI Taxonomy" id="3156488"/>
    <lineage>
        <taxon>Bacteria</taxon>
        <taxon>Bacillati</taxon>
        <taxon>Actinomycetota</taxon>
        <taxon>Actinomycetes</taxon>
        <taxon>Pseudonocardiales</taxon>
        <taxon>Pseudonocardiaceae</taxon>
        <taxon>Amycolatopsis</taxon>
    </lineage>
</organism>
<dbReference type="InterPro" id="IPR021388">
    <property type="entry name" value="DUF3024"/>
</dbReference>
<name>A0ABV0LJZ3_9PSEU</name>
<comment type="caution">
    <text evidence="2">The sequence shown here is derived from an EMBL/GenBank/DDBJ whole genome shotgun (WGS) entry which is preliminary data.</text>
</comment>
<keyword evidence="3" id="KW-1185">Reference proteome</keyword>
<dbReference type="EMBL" id="JBDZYD010000007">
    <property type="protein sequence ID" value="MEQ0561451.1"/>
    <property type="molecule type" value="Genomic_DNA"/>
</dbReference>
<gene>
    <name evidence="1" type="ORF">ABJI51_20390</name>
    <name evidence="2" type="ORF">ABJI51_26390</name>
</gene>